<protein>
    <submittedName>
        <fullName evidence="9">Cytochrome c</fullName>
    </submittedName>
</protein>
<dbReference type="Pfam" id="PF00034">
    <property type="entry name" value="Cytochrom_C"/>
    <property type="match status" value="1"/>
</dbReference>
<dbReference type="Proteomes" id="UP000199626">
    <property type="component" value="Unassembled WGS sequence"/>
</dbReference>
<organism evidence="9 10">
    <name type="scientific">Pseudidiomarina indica</name>
    <dbReference type="NCBI Taxonomy" id="1159017"/>
    <lineage>
        <taxon>Bacteria</taxon>
        <taxon>Pseudomonadati</taxon>
        <taxon>Pseudomonadota</taxon>
        <taxon>Gammaproteobacteria</taxon>
        <taxon>Alteromonadales</taxon>
        <taxon>Idiomarinaceae</taxon>
        <taxon>Pseudidiomarina</taxon>
    </lineage>
</organism>
<dbReference type="EMBL" id="FMXN01000009">
    <property type="protein sequence ID" value="SDB42881.1"/>
    <property type="molecule type" value="Genomic_DNA"/>
</dbReference>
<keyword evidence="7" id="KW-0732">Signal</keyword>
<evidence type="ECO:0000256" key="3">
    <source>
        <dbReference type="ARBA" id="ARBA00022723"/>
    </source>
</evidence>
<dbReference type="OrthoDB" id="9805828at2"/>
<keyword evidence="3 6" id="KW-0479">Metal-binding</keyword>
<dbReference type="Gene3D" id="1.10.760.10">
    <property type="entry name" value="Cytochrome c-like domain"/>
    <property type="match status" value="1"/>
</dbReference>
<keyword evidence="4" id="KW-0249">Electron transport</keyword>
<dbReference type="GO" id="GO:0020037">
    <property type="term" value="F:heme binding"/>
    <property type="evidence" value="ECO:0007669"/>
    <property type="project" value="InterPro"/>
</dbReference>
<keyword evidence="1" id="KW-0813">Transport</keyword>
<dbReference type="SUPFAM" id="SSF46626">
    <property type="entry name" value="Cytochrome c"/>
    <property type="match status" value="1"/>
</dbReference>
<gene>
    <name evidence="9" type="ORF">SAMN02927930_01648</name>
</gene>
<dbReference type="RefSeq" id="WP_092593573.1">
    <property type="nucleotide sequence ID" value="NZ_FMXN01000009.1"/>
</dbReference>
<feature type="domain" description="Cytochrome c" evidence="8">
    <location>
        <begin position="44"/>
        <end position="146"/>
    </location>
</feature>
<dbReference type="InterPro" id="IPR009056">
    <property type="entry name" value="Cyt_c-like_dom"/>
</dbReference>
<dbReference type="PRINTS" id="PR00604">
    <property type="entry name" value="CYTCHRMECIAB"/>
</dbReference>
<dbReference type="GO" id="GO:0046872">
    <property type="term" value="F:metal ion binding"/>
    <property type="evidence" value="ECO:0007669"/>
    <property type="project" value="UniProtKB-KW"/>
</dbReference>
<keyword evidence="5 6" id="KW-0408">Iron</keyword>
<dbReference type="STRING" id="1159017.SAMN02927930_01648"/>
<keyword evidence="10" id="KW-1185">Reference proteome</keyword>
<dbReference type="InterPro" id="IPR036909">
    <property type="entry name" value="Cyt_c-like_dom_sf"/>
</dbReference>
<dbReference type="InterPro" id="IPR002327">
    <property type="entry name" value="Cyt_c_1A/1B"/>
</dbReference>
<keyword evidence="2 6" id="KW-0349">Heme</keyword>
<dbReference type="PROSITE" id="PS51257">
    <property type="entry name" value="PROKAR_LIPOPROTEIN"/>
    <property type="match status" value="1"/>
</dbReference>
<evidence type="ECO:0000313" key="9">
    <source>
        <dbReference type="EMBL" id="SDB42881.1"/>
    </source>
</evidence>
<evidence type="ECO:0000259" key="8">
    <source>
        <dbReference type="PROSITE" id="PS51007"/>
    </source>
</evidence>
<evidence type="ECO:0000256" key="2">
    <source>
        <dbReference type="ARBA" id="ARBA00022617"/>
    </source>
</evidence>
<evidence type="ECO:0000256" key="5">
    <source>
        <dbReference type="ARBA" id="ARBA00023004"/>
    </source>
</evidence>
<dbReference type="GO" id="GO:0009055">
    <property type="term" value="F:electron transfer activity"/>
    <property type="evidence" value="ECO:0007669"/>
    <property type="project" value="InterPro"/>
</dbReference>
<sequence length="152" mass="16917">MSLNRFLILLLTVVALAGCQAVTTSSADVAPSASAPSTIVHDPELIERGAKVFKYRCAACHSLDTSKSQFFGPHLANLIDRPLGQVEGYQFPEYLNDYTHIVWDEATLAQWIETPQQMIPDMCMPYMGLPNPADREALLTYLKYGQQLRNSP</sequence>
<dbReference type="PANTHER" id="PTHR11961">
    <property type="entry name" value="CYTOCHROME C"/>
    <property type="match status" value="1"/>
</dbReference>
<evidence type="ECO:0000313" key="10">
    <source>
        <dbReference type="Proteomes" id="UP000199626"/>
    </source>
</evidence>
<proteinExistence type="predicted"/>
<evidence type="ECO:0000256" key="7">
    <source>
        <dbReference type="SAM" id="SignalP"/>
    </source>
</evidence>
<evidence type="ECO:0000256" key="6">
    <source>
        <dbReference type="PROSITE-ProRule" id="PRU00433"/>
    </source>
</evidence>
<reference evidence="10" key="1">
    <citation type="submission" date="2016-10" db="EMBL/GenBank/DDBJ databases">
        <authorList>
            <person name="Varghese N."/>
            <person name="Submissions S."/>
        </authorList>
    </citation>
    <scope>NUCLEOTIDE SEQUENCE [LARGE SCALE GENOMIC DNA]</scope>
    <source>
        <strain evidence="10">CGMCC 1.10824</strain>
    </source>
</reference>
<dbReference type="AlphaFoldDB" id="A0A1G6DCM7"/>
<accession>A0A1G6DCM7</accession>
<evidence type="ECO:0000256" key="4">
    <source>
        <dbReference type="ARBA" id="ARBA00022982"/>
    </source>
</evidence>
<evidence type="ECO:0000256" key="1">
    <source>
        <dbReference type="ARBA" id="ARBA00022448"/>
    </source>
</evidence>
<name>A0A1G6DCM7_9GAMM</name>
<feature type="chain" id="PRO_5011752326" evidence="7">
    <location>
        <begin position="18"/>
        <end position="152"/>
    </location>
</feature>
<dbReference type="PROSITE" id="PS51007">
    <property type="entry name" value="CYTC"/>
    <property type="match status" value="1"/>
</dbReference>
<feature type="signal peptide" evidence="7">
    <location>
        <begin position="1"/>
        <end position="17"/>
    </location>
</feature>